<evidence type="ECO:0008006" key="4">
    <source>
        <dbReference type="Google" id="ProtNLM"/>
    </source>
</evidence>
<proteinExistence type="predicted"/>
<accession>A0ABV6RKW9</accession>
<name>A0ABV6RKW9_9GAMM</name>
<dbReference type="Proteomes" id="UP001589896">
    <property type="component" value="Unassembled WGS sequence"/>
</dbReference>
<dbReference type="EMBL" id="JBHLTG010000001">
    <property type="protein sequence ID" value="MFC0677052.1"/>
    <property type="molecule type" value="Genomic_DNA"/>
</dbReference>
<reference evidence="2 3" key="1">
    <citation type="submission" date="2024-09" db="EMBL/GenBank/DDBJ databases">
        <authorList>
            <person name="Sun Q."/>
            <person name="Mori K."/>
        </authorList>
    </citation>
    <scope>NUCLEOTIDE SEQUENCE [LARGE SCALE GENOMIC DNA]</scope>
    <source>
        <strain evidence="2 3">KCTC 23076</strain>
    </source>
</reference>
<dbReference type="Gene3D" id="2.40.160.10">
    <property type="entry name" value="Porin"/>
    <property type="match status" value="1"/>
</dbReference>
<evidence type="ECO:0000313" key="3">
    <source>
        <dbReference type="Proteomes" id="UP001589896"/>
    </source>
</evidence>
<sequence>MKRALLLLSLSALAAPASPAIAADIAYNFLEIGHFQIEGTSSGPIARVSAGFGDTGFYGSVGYSRQNFDAAGAGDVDVDVGLAGIGYAHTLVEGTDLNFEAGYQRADAAGEQVDGYRGSVGVTHMPNDRFVVTARANHYFGGDTEGTLTTASFGGEVFFNPIWSLAAEAELAEGPDAYLLALHYGF</sequence>
<dbReference type="RefSeq" id="WP_386665059.1">
    <property type="nucleotide sequence ID" value="NZ_JBHLTG010000001.1"/>
</dbReference>
<comment type="caution">
    <text evidence="2">The sequence shown here is derived from an EMBL/GenBank/DDBJ whole genome shotgun (WGS) entry which is preliminary data.</text>
</comment>
<evidence type="ECO:0000256" key="1">
    <source>
        <dbReference type="SAM" id="SignalP"/>
    </source>
</evidence>
<keyword evidence="1" id="KW-0732">Signal</keyword>
<dbReference type="SUPFAM" id="SSF56935">
    <property type="entry name" value="Porins"/>
    <property type="match status" value="1"/>
</dbReference>
<evidence type="ECO:0000313" key="2">
    <source>
        <dbReference type="EMBL" id="MFC0677052.1"/>
    </source>
</evidence>
<dbReference type="InterPro" id="IPR023614">
    <property type="entry name" value="Porin_dom_sf"/>
</dbReference>
<protein>
    <recommendedName>
        <fullName evidence="4">Outer membrane protein beta-barrel domain-containing protein</fullName>
    </recommendedName>
</protein>
<organism evidence="2 3">
    <name type="scientific">Lysobacter korlensis</name>
    <dbReference type="NCBI Taxonomy" id="553636"/>
    <lineage>
        <taxon>Bacteria</taxon>
        <taxon>Pseudomonadati</taxon>
        <taxon>Pseudomonadota</taxon>
        <taxon>Gammaproteobacteria</taxon>
        <taxon>Lysobacterales</taxon>
        <taxon>Lysobacteraceae</taxon>
        <taxon>Lysobacter</taxon>
    </lineage>
</organism>
<keyword evidence="3" id="KW-1185">Reference proteome</keyword>
<gene>
    <name evidence="2" type="ORF">ACFFGH_04180</name>
</gene>
<feature type="chain" id="PRO_5046712400" description="Outer membrane protein beta-barrel domain-containing protein" evidence="1">
    <location>
        <begin position="23"/>
        <end position="186"/>
    </location>
</feature>
<feature type="signal peptide" evidence="1">
    <location>
        <begin position="1"/>
        <end position="22"/>
    </location>
</feature>